<dbReference type="AlphaFoldDB" id="A0A644Z4C4"/>
<protein>
    <submittedName>
        <fullName evidence="7">Glutamine--tRNA ligase</fullName>
        <ecNumber evidence="7">6.1.1.18</ecNumber>
    </submittedName>
</protein>
<dbReference type="PANTHER" id="PTHR43097:SF5">
    <property type="entry name" value="GLUTAMATE--TRNA LIGASE"/>
    <property type="match status" value="1"/>
</dbReference>
<organism evidence="7">
    <name type="scientific">bioreactor metagenome</name>
    <dbReference type="NCBI Taxonomy" id="1076179"/>
    <lineage>
        <taxon>unclassified sequences</taxon>
        <taxon>metagenomes</taxon>
        <taxon>ecological metagenomes</taxon>
    </lineage>
</organism>
<evidence type="ECO:0000259" key="6">
    <source>
        <dbReference type="Pfam" id="PF00749"/>
    </source>
</evidence>
<dbReference type="InterPro" id="IPR014729">
    <property type="entry name" value="Rossmann-like_a/b/a_fold"/>
</dbReference>
<feature type="domain" description="Glutamyl/glutaminyl-tRNA synthetase class Ib catalytic" evidence="6">
    <location>
        <begin position="1"/>
        <end position="38"/>
    </location>
</feature>
<accession>A0A644Z4C4</accession>
<dbReference type="GO" id="GO:0005829">
    <property type="term" value="C:cytosol"/>
    <property type="evidence" value="ECO:0007669"/>
    <property type="project" value="TreeGrafter"/>
</dbReference>
<dbReference type="GO" id="GO:0005524">
    <property type="term" value="F:ATP binding"/>
    <property type="evidence" value="ECO:0007669"/>
    <property type="project" value="UniProtKB-KW"/>
</dbReference>
<name>A0A644Z4C4_9ZZZZ</name>
<dbReference type="InterPro" id="IPR050132">
    <property type="entry name" value="Gln/Glu-tRNA_Ligase"/>
</dbReference>
<dbReference type="PANTHER" id="PTHR43097">
    <property type="entry name" value="GLUTAMINE-TRNA LIGASE"/>
    <property type="match status" value="1"/>
</dbReference>
<gene>
    <name evidence="7" type="primary">glnS_21</name>
    <name evidence="7" type="ORF">SDC9_82348</name>
</gene>
<evidence type="ECO:0000256" key="2">
    <source>
        <dbReference type="ARBA" id="ARBA00022741"/>
    </source>
</evidence>
<keyword evidence="5" id="KW-0030">Aminoacyl-tRNA synthetase</keyword>
<evidence type="ECO:0000256" key="3">
    <source>
        <dbReference type="ARBA" id="ARBA00022840"/>
    </source>
</evidence>
<keyword evidence="4" id="KW-0648">Protein biosynthesis</keyword>
<dbReference type="Pfam" id="PF00749">
    <property type="entry name" value="tRNA-synt_1c"/>
    <property type="match status" value="1"/>
</dbReference>
<evidence type="ECO:0000256" key="5">
    <source>
        <dbReference type="ARBA" id="ARBA00023146"/>
    </source>
</evidence>
<dbReference type="Gene3D" id="3.40.50.620">
    <property type="entry name" value="HUPs"/>
    <property type="match status" value="1"/>
</dbReference>
<sequence length="110" mass="11546">MYTFAHPIEDALEHITHSICTLEFEDQRPFYDWLMDRLCEGGLLAGLTGDQGLLGGLLGGLTGQSAALTDTATLLAEQPVTTALSSLSDVAGDTLASVGLTQSLTHNLVA</sequence>
<dbReference type="EC" id="6.1.1.18" evidence="7"/>
<keyword evidence="2" id="KW-0547">Nucleotide-binding</keyword>
<proteinExistence type="predicted"/>
<dbReference type="InterPro" id="IPR020058">
    <property type="entry name" value="Glu/Gln-tRNA-synth_Ib_cat-dom"/>
</dbReference>
<comment type="caution">
    <text evidence="7">The sequence shown here is derived from an EMBL/GenBank/DDBJ whole genome shotgun (WGS) entry which is preliminary data.</text>
</comment>
<dbReference type="GO" id="GO:0006425">
    <property type="term" value="P:glutaminyl-tRNA aminoacylation"/>
    <property type="evidence" value="ECO:0007669"/>
    <property type="project" value="TreeGrafter"/>
</dbReference>
<keyword evidence="3" id="KW-0067">ATP-binding</keyword>
<keyword evidence="1 7" id="KW-0436">Ligase</keyword>
<dbReference type="EMBL" id="VSSQ01007386">
    <property type="protein sequence ID" value="MPM35755.1"/>
    <property type="molecule type" value="Genomic_DNA"/>
</dbReference>
<dbReference type="GO" id="GO:0004819">
    <property type="term" value="F:glutamine-tRNA ligase activity"/>
    <property type="evidence" value="ECO:0007669"/>
    <property type="project" value="UniProtKB-EC"/>
</dbReference>
<evidence type="ECO:0000256" key="1">
    <source>
        <dbReference type="ARBA" id="ARBA00022598"/>
    </source>
</evidence>
<dbReference type="SUPFAM" id="SSF52374">
    <property type="entry name" value="Nucleotidylyl transferase"/>
    <property type="match status" value="1"/>
</dbReference>
<evidence type="ECO:0000256" key="4">
    <source>
        <dbReference type="ARBA" id="ARBA00022917"/>
    </source>
</evidence>
<evidence type="ECO:0000313" key="7">
    <source>
        <dbReference type="EMBL" id="MPM35755.1"/>
    </source>
</evidence>
<reference evidence="7" key="1">
    <citation type="submission" date="2019-08" db="EMBL/GenBank/DDBJ databases">
        <authorList>
            <person name="Kucharzyk K."/>
            <person name="Murdoch R.W."/>
            <person name="Higgins S."/>
            <person name="Loffler F."/>
        </authorList>
    </citation>
    <scope>NUCLEOTIDE SEQUENCE</scope>
</reference>